<comment type="catalytic activity">
    <reaction evidence="1">
        <text>a beta-D-glucosyl-(1&lt;-&gt;1')-N-acylsphing-4-enine + H2O = an N-acylsphing-4-enine + D-glucose</text>
        <dbReference type="Rhea" id="RHEA:13269"/>
        <dbReference type="ChEBI" id="CHEBI:4167"/>
        <dbReference type="ChEBI" id="CHEBI:15377"/>
        <dbReference type="ChEBI" id="CHEBI:22801"/>
        <dbReference type="ChEBI" id="CHEBI:52639"/>
        <dbReference type="EC" id="3.2.1.45"/>
    </reaction>
    <physiologicalReaction direction="left-to-right" evidence="1">
        <dbReference type="Rhea" id="RHEA:13270"/>
    </physiologicalReaction>
</comment>
<sequence length="483" mass="53932">MKLNIKLCIVIGILCMIWVTLVKSDVPCAARSVANRSVLCVCTKDYCDTVTRDVPVTGKYVSYVSSEDGHRFNKSTADLQSFDPTSSSATLILDPDTKYQTINGFGGAVTDSAAINWKNLSDPTLMQHLIDSYCSDSGIQYSMLRVPVGGTDFSIRGYAYNELPVDDASLSNFTLSYEDYEYKIPMIKACMAVASTPVQIVSATWSPPPWMKTNNALRGYSRLKKEYLQTYVDYHYKFMEKYAAENISVWSLSISNEPIDGTSGYDTINTLGWSLDYMAEVAQRMATTFRNSTFKDVKILAADDQRYTLPLFWTTLIASYPEVVDYFDGVAIHWYLNKIIPASSVTATMKDYPDKFVISTEACTGAQGPDTDNVDLGSWSRAEEYVVDILENLNTNLIGWIDWNLCLNGHFSKFIPRGSQRINVSVTGQTNIQNVAFVTPSDTVIVVLYNDGAETKIKITLGDKEARIKVEAKSFTTIEMQNQ</sequence>
<dbReference type="InterPro" id="IPR033453">
    <property type="entry name" value="Glyco_hydro_30_TIM-barrel"/>
</dbReference>
<dbReference type="EC" id="3.2.1.45" evidence="3 6"/>
<dbReference type="RefSeq" id="XP_026740603.1">
    <property type="nucleotide sequence ID" value="XM_026884802.1"/>
</dbReference>
<keyword evidence="6" id="KW-0443">Lipid metabolism</keyword>
<evidence type="ECO:0000256" key="1">
    <source>
        <dbReference type="ARBA" id="ARBA00001013"/>
    </source>
</evidence>
<accession>A0A7E5WIR1</accession>
<keyword evidence="10" id="KW-1185">Reference proteome</keyword>
<dbReference type="InterPro" id="IPR017853">
    <property type="entry name" value="GH"/>
</dbReference>
<dbReference type="PANTHER" id="PTHR11069:SF23">
    <property type="entry name" value="LYSOSOMAL ACID GLUCOSYLCERAMIDASE"/>
    <property type="match status" value="1"/>
</dbReference>
<dbReference type="AlphaFoldDB" id="A0A7E5WIR1"/>
<reference evidence="11" key="1">
    <citation type="submission" date="2025-08" db="UniProtKB">
        <authorList>
            <consortium name="RefSeq"/>
        </authorList>
    </citation>
    <scope>IDENTIFICATION</scope>
</reference>
<name>A0A7E5WIR1_TRINI</name>
<keyword evidence="6" id="KW-0326">Glycosidase</keyword>
<evidence type="ECO:0000259" key="9">
    <source>
        <dbReference type="Pfam" id="PF17189"/>
    </source>
</evidence>
<dbReference type="Pfam" id="PF02055">
    <property type="entry name" value="Glyco_hydro_30"/>
    <property type="match status" value="1"/>
</dbReference>
<organism evidence="10 11">
    <name type="scientific">Trichoplusia ni</name>
    <name type="common">Cabbage looper</name>
    <dbReference type="NCBI Taxonomy" id="7111"/>
    <lineage>
        <taxon>Eukaryota</taxon>
        <taxon>Metazoa</taxon>
        <taxon>Ecdysozoa</taxon>
        <taxon>Arthropoda</taxon>
        <taxon>Hexapoda</taxon>
        <taxon>Insecta</taxon>
        <taxon>Pterygota</taxon>
        <taxon>Neoptera</taxon>
        <taxon>Endopterygota</taxon>
        <taxon>Lepidoptera</taxon>
        <taxon>Glossata</taxon>
        <taxon>Ditrysia</taxon>
        <taxon>Noctuoidea</taxon>
        <taxon>Noctuidae</taxon>
        <taxon>Plusiinae</taxon>
        <taxon>Trichoplusia</taxon>
    </lineage>
</organism>
<evidence type="ECO:0000256" key="7">
    <source>
        <dbReference type="SAM" id="SignalP"/>
    </source>
</evidence>
<dbReference type="KEGG" id="tnl:113503018"/>
<dbReference type="InterPro" id="IPR001139">
    <property type="entry name" value="Glyco_hydro_30"/>
</dbReference>
<gene>
    <name evidence="11" type="primary">LOC113503018</name>
</gene>
<dbReference type="Proteomes" id="UP000322000">
    <property type="component" value="Chromosome 18"/>
</dbReference>
<feature type="signal peptide" evidence="7">
    <location>
        <begin position="1"/>
        <end position="24"/>
    </location>
</feature>
<dbReference type="PANTHER" id="PTHR11069">
    <property type="entry name" value="GLUCOSYLCERAMIDASE"/>
    <property type="match status" value="1"/>
</dbReference>
<dbReference type="GO" id="GO:0006680">
    <property type="term" value="P:glucosylceramide catabolic process"/>
    <property type="evidence" value="ECO:0007669"/>
    <property type="project" value="TreeGrafter"/>
</dbReference>
<evidence type="ECO:0000256" key="2">
    <source>
        <dbReference type="ARBA" id="ARBA00005382"/>
    </source>
</evidence>
<evidence type="ECO:0000256" key="5">
    <source>
        <dbReference type="ARBA" id="ARBA00022801"/>
    </source>
</evidence>
<dbReference type="Gene3D" id="3.20.20.80">
    <property type="entry name" value="Glycosidases"/>
    <property type="match status" value="1"/>
</dbReference>
<dbReference type="GO" id="GO:0016020">
    <property type="term" value="C:membrane"/>
    <property type="evidence" value="ECO:0007669"/>
    <property type="project" value="GOC"/>
</dbReference>
<evidence type="ECO:0000259" key="8">
    <source>
        <dbReference type="Pfam" id="PF02055"/>
    </source>
</evidence>
<feature type="domain" description="Glycosyl hydrolase family 30 beta sandwich" evidence="9">
    <location>
        <begin position="418"/>
        <end position="478"/>
    </location>
</feature>
<dbReference type="Pfam" id="PF17189">
    <property type="entry name" value="Glyco_hydro_30C"/>
    <property type="match status" value="1"/>
</dbReference>
<comment type="similarity">
    <text evidence="2 6">Belongs to the glycosyl hydrolase 30 family.</text>
</comment>
<evidence type="ECO:0000313" key="11">
    <source>
        <dbReference type="RefSeq" id="XP_026740603.1"/>
    </source>
</evidence>
<evidence type="ECO:0000256" key="6">
    <source>
        <dbReference type="RuleBase" id="RU361188"/>
    </source>
</evidence>
<evidence type="ECO:0000256" key="4">
    <source>
        <dbReference type="ARBA" id="ARBA00022729"/>
    </source>
</evidence>
<dbReference type="PRINTS" id="PR00843">
    <property type="entry name" value="GLHYDRLASE30"/>
</dbReference>
<feature type="chain" id="PRO_5028877570" description="Glucosylceramidase" evidence="7">
    <location>
        <begin position="25"/>
        <end position="483"/>
    </location>
</feature>
<dbReference type="InParanoid" id="A0A7E5WIR1"/>
<dbReference type="OrthoDB" id="2160638at2759"/>
<dbReference type="GeneID" id="113503018"/>
<dbReference type="SUPFAM" id="SSF51445">
    <property type="entry name" value="(Trans)glycosidases"/>
    <property type="match status" value="1"/>
</dbReference>
<dbReference type="SUPFAM" id="SSF51011">
    <property type="entry name" value="Glycosyl hydrolase domain"/>
    <property type="match status" value="1"/>
</dbReference>
<keyword evidence="4 7" id="KW-0732">Signal</keyword>
<evidence type="ECO:0000256" key="3">
    <source>
        <dbReference type="ARBA" id="ARBA00012658"/>
    </source>
</evidence>
<keyword evidence="6" id="KW-0746">Sphingolipid metabolism</keyword>
<dbReference type="GO" id="GO:0004348">
    <property type="term" value="F:glucosylceramidase activity"/>
    <property type="evidence" value="ECO:0007669"/>
    <property type="project" value="UniProtKB-EC"/>
</dbReference>
<feature type="domain" description="Glycosyl hydrolase family 30 TIM-barrel" evidence="8">
    <location>
        <begin position="102"/>
        <end position="409"/>
    </location>
</feature>
<proteinExistence type="inferred from homology"/>
<protein>
    <recommendedName>
        <fullName evidence="3 6">Glucosylceramidase</fullName>
        <ecNumber evidence="3 6">3.2.1.45</ecNumber>
    </recommendedName>
</protein>
<evidence type="ECO:0000313" key="10">
    <source>
        <dbReference type="Proteomes" id="UP000322000"/>
    </source>
</evidence>
<keyword evidence="5 6" id="KW-0378">Hydrolase</keyword>
<dbReference type="InterPro" id="IPR033452">
    <property type="entry name" value="GH30_C"/>
</dbReference>